<organism evidence="3 4">
    <name type="scientific">Novipirellula rosea</name>
    <dbReference type="NCBI Taxonomy" id="1031540"/>
    <lineage>
        <taxon>Bacteria</taxon>
        <taxon>Pseudomonadati</taxon>
        <taxon>Planctomycetota</taxon>
        <taxon>Planctomycetia</taxon>
        <taxon>Pirellulales</taxon>
        <taxon>Pirellulaceae</taxon>
        <taxon>Novipirellula</taxon>
    </lineage>
</organism>
<evidence type="ECO:0000256" key="1">
    <source>
        <dbReference type="SAM" id="Phobius"/>
    </source>
</evidence>
<dbReference type="SUPFAM" id="SSF54001">
    <property type="entry name" value="Cysteine proteinases"/>
    <property type="match status" value="1"/>
</dbReference>
<evidence type="ECO:0000259" key="2">
    <source>
        <dbReference type="SMART" id="SM00460"/>
    </source>
</evidence>
<feature type="transmembrane region" description="Helical" evidence="1">
    <location>
        <begin position="97"/>
        <end position="117"/>
    </location>
</feature>
<feature type="transmembrane region" description="Helical" evidence="1">
    <location>
        <begin position="124"/>
        <end position="144"/>
    </location>
</feature>
<feature type="transmembrane region" description="Helical" evidence="1">
    <location>
        <begin position="150"/>
        <end position="170"/>
    </location>
</feature>
<dbReference type="EMBL" id="BAABGA010000022">
    <property type="protein sequence ID" value="GAA4450740.1"/>
    <property type="molecule type" value="Genomic_DNA"/>
</dbReference>
<keyword evidence="1" id="KW-0472">Membrane</keyword>
<dbReference type="InterPro" id="IPR038765">
    <property type="entry name" value="Papain-like_cys_pep_sf"/>
</dbReference>
<feature type="transmembrane region" description="Helical" evidence="1">
    <location>
        <begin position="211"/>
        <end position="230"/>
    </location>
</feature>
<keyword evidence="1" id="KW-0812">Transmembrane</keyword>
<proteinExistence type="predicted"/>
<evidence type="ECO:0000313" key="4">
    <source>
        <dbReference type="Proteomes" id="UP001500840"/>
    </source>
</evidence>
<dbReference type="Gene3D" id="3.10.620.30">
    <property type="match status" value="1"/>
</dbReference>
<dbReference type="Pfam" id="PF01841">
    <property type="entry name" value="Transglut_core"/>
    <property type="match status" value="1"/>
</dbReference>
<feature type="transmembrane region" description="Helical" evidence="1">
    <location>
        <begin position="68"/>
        <end position="91"/>
    </location>
</feature>
<feature type="domain" description="Transglutaminase-like" evidence="2">
    <location>
        <begin position="500"/>
        <end position="572"/>
    </location>
</feature>
<dbReference type="InterPro" id="IPR002931">
    <property type="entry name" value="Transglutaminase-like"/>
</dbReference>
<accession>A0ABP8MJS7</accession>
<protein>
    <submittedName>
        <fullName evidence="3">Transglutaminase-like domain-containing protein</fullName>
    </submittedName>
</protein>
<sequence length="733" mass="81296">MFSRHQWTIVVLFLALGVFTANTFDSWTSLVVISVVASAAAWIQRLLEQHYRTSDGSLRRSWWRSRPFALFTGLLCLTTIFVAHAVPYLTMKSINPFGMGAELLSHTALAWIAYLWVMRRADGHGLMLVLGLIIVLLSVAAGGVSKSNAGQTTIAFCICLGYAIASQNILGRGAFWKASAVSRLGSATTSRRISSLDGSETAVVGNPNRTATVLSALTLSVIVIVTGAIAQTTNSALPRVQSTIQSTLKSSLDSTFSNIAVSGTRYVYGSTIGSIRHGKTASPDEVALCVFSSDSPGYLRGTAFDYYENRHWHVATPQVVDEFAYQTSLMNRTVTAAGPGTTVLKSSRASKLQRFDLTSQTDEDAGTDPVRTIEVRNIPFKGTTVFMPLGSRWIEAHSGSVVVTHHGLIDHGIDVTSPYVIATATQPPEDELDLIRLQLLTHVPNRLNRILKPLAYEICGDEVDVRKKADKVVQFFLRNFDYSLNPTLPPNRADPLLYFFEKRHAAHCEYFASGTVALLRSQGIPARYVTGYVVDELEPDKKFWVARNRDAHAWAEAYDAKTRTWFPVESTPGHRYSTLTVDPTDDQSHSPSWSPQLDDETIADSVVSSISAFLVAIRANNPVLAIFRVMQAPMFLVLSVMVWRRSRRIQLDFADPADRRSHKMLRKMDRRMKRLSLTRAAHETMHQFADRIETLDLSSGKLKRESVAATAEWYREFAQARYQGKTPSAVPKI</sequence>
<dbReference type="Proteomes" id="UP001500840">
    <property type="component" value="Unassembled WGS sequence"/>
</dbReference>
<gene>
    <name evidence="3" type="ORF">GCM10023156_17330</name>
</gene>
<dbReference type="RefSeq" id="WP_345321188.1">
    <property type="nucleotide sequence ID" value="NZ_BAABGA010000022.1"/>
</dbReference>
<keyword evidence="1" id="KW-1133">Transmembrane helix</keyword>
<dbReference type="PANTHER" id="PTHR42736">
    <property type="entry name" value="PROTEIN-GLUTAMINE GAMMA-GLUTAMYLTRANSFERASE"/>
    <property type="match status" value="1"/>
</dbReference>
<comment type="caution">
    <text evidence="3">The sequence shown here is derived from an EMBL/GenBank/DDBJ whole genome shotgun (WGS) entry which is preliminary data.</text>
</comment>
<keyword evidence="4" id="KW-1185">Reference proteome</keyword>
<name>A0ABP8MJS7_9BACT</name>
<feature type="transmembrane region" description="Helical" evidence="1">
    <location>
        <begin position="30"/>
        <end position="47"/>
    </location>
</feature>
<reference evidence="4" key="1">
    <citation type="journal article" date="2019" name="Int. J. Syst. Evol. Microbiol.">
        <title>The Global Catalogue of Microorganisms (GCM) 10K type strain sequencing project: providing services to taxonomists for standard genome sequencing and annotation.</title>
        <authorList>
            <consortium name="The Broad Institute Genomics Platform"/>
            <consortium name="The Broad Institute Genome Sequencing Center for Infectious Disease"/>
            <person name="Wu L."/>
            <person name="Ma J."/>
        </authorList>
    </citation>
    <scope>NUCLEOTIDE SEQUENCE [LARGE SCALE GENOMIC DNA]</scope>
    <source>
        <strain evidence="4">JCM 17759</strain>
    </source>
</reference>
<dbReference type="PANTHER" id="PTHR42736:SF1">
    <property type="entry name" value="PROTEIN-GLUTAMINE GAMMA-GLUTAMYLTRANSFERASE"/>
    <property type="match status" value="1"/>
</dbReference>
<dbReference type="SMART" id="SM00460">
    <property type="entry name" value="TGc"/>
    <property type="match status" value="1"/>
</dbReference>
<evidence type="ECO:0000313" key="3">
    <source>
        <dbReference type="EMBL" id="GAA4450740.1"/>
    </source>
</evidence>
<dbReference type="InterPro" id="IPR052901">
    <property type="entry name" value="Bact_TGase-like"/>
</dbReference>